<evidence type="ECO:0000313" key="1">
    <source>
        <dbReference type="EMBL" id="KAG1777107.1"/>
    </source>
</evidence>
<dbReference type="Proteomes" id="UP000714275">
    <property type="component" value="Unassembled WGS sequence"/>
</dbReference>
<name>A0A9P7D2W6_9AGAM</name>
<keyword evidence="2" id="KW-1185">Reference proteome</keyword>
<dbReference type="OrthoDB" id="3253702at2759"/>
<dbReference type="EMBL" id="JABBWD010000022">
    <property type="protein sequence ID" value="KAG1777107.1"/>
    <property type="molecule type" value="Genomic_DNA"/>
</dbReference>
<gene>
    <name evidence="1" type="ORF">EV702DRAFT_1197425</name>
</gene>
<evidence type="ECO:0000313" key="2">
    <source>
        <dbReference type="Proteomes" id="UP000714275"/>
    </source>
</evidence>
<sequence>MVVPRPHWLNSIKTILETQRLSVRWKVNSGDDRTHHIFFLTDSESHSQTLHPHLDHYLSEANIATQGAWASKMPNPCVVYDIVSLEHVQWLHDHPPTIDGWTYYASQYRFVQPLFAFELTVVHCHEFQSACSTIDNYIRHRYGDVIVHSRMALDGDLYCVVFKHWETTDHFLQDPFDAFEGAMEGTLHQSAPTCSTSSILWSNQTTSALGSLAASIIASNNVNHISSHVQSLRMERNSLQLTSLLSLSLNDFTRQQLSHQVSDISSQLSAAQRQLDDAVSHSTALDHT</sequence>
<comment type="caution">
    <text evidence="1">The sequence shown here is derived from an EMBL/GenBank/DDBJ whole genome shotgun (WGS) entry which is preliminary data.</text>
</comment>
<organism evidence="1 2">
    <name type="scientific">Suillus placidus</name>
    <dbReference type="NCBI Taxonomy" id="48579"/>
    <lineage>
        <taxon>Eukaryota</taxon>
        <taxon>Fungi</taxon>
        <taxon>Dikarya</taxon>
        <taxon>Basidiomycota</taxon>
        <taxon>Agaricomycotina</taxon>
        <taxon>Agaricomycetes</taxon>
        <taxon>Agaricomycetidae</taxon>
        <taxon>Boletales</taxon>
        <taxon>Suillineae</taxon>
        <taxon>Suillaceae</taxon>
        <taxon>Suillus</taxon>
    </lineage>
</organism>
<reference evidence="1" key="1">
    <citation type="journal article" date="2020" name="New Phytol.">
        <title>Comparative genomics reveals dynamic genome evolution in host specialist ectomycorrhizal fungi.</title>
        <authorList>
            <person name="Lofgren L.A."/>
            <person name="Nguyen N.H."/>
            <person name="Vilgalys R."/>
            <person name="Ruytinx J."/>
            <person name="Liao H.L."/>
            <person name="Branco S."/>
            <person name="Kuo A."/>
            <person name="LaButti K."/>
            <person name="Lipzen A."/>
            <person name="Andreopoulos W."/>
            <person name="Pangilinan J."/>
            <person name="Riley R."/>
            <person name="Hundley H."/>
            <person name="Na H."/>
            <person name="Barry K."/>
            <person name="Grigoriev I.V."/>
            <person name="Stajich J.E."/>
            <person name="Kennedy P.G."/>
        </authorList>
    </citation>
    <scope>NUCLEOTIDE SEQUENCE</scope>
    <source>
        <strain evidence="1">DOB743</strain>
    </source>
</reference>
<protein>
    <submittedName>
        <fullName evidence="1">Uncharacterized protein</fullName>
    </submittedName>
</protein>
<accession>A0A9P7D2W6</accession>
<dbReference type="AlphaFoldDB" id="A0A9P7D2W6"/>
<proteinExistence type="predicted"/>